<gene>
    <name evidence="2" type="ORF">UFOPK1843_00830</name>
</gene>
<dbReference type="Gene3D" id="3.40.50.980">
    <property type="match status" value="3"/>
</dbReference>
<proteinExistence type="predicted"/>
<organism evidence="2">
    <name type="scientific">freshwater metagenome</name>
    <dbReference type="NCBI Taxonomy" id="449393"/>
    <lineage>
        <taxon>unclassified sequences</taxon>
        <taxon>metagenomes</taxon>
        <taxon>ecological metagenomes</taxon>
    </lineage>
</organism>
<dbReference type="Gene3D" id="2.30.38.10">
    <property type="entry name" value="Luciferase, Domain 3"/>
    <property type="match status" value="1"/>
</dbReference>
<dbReference type="InterPro" id="IPR000873">
    <property type="entry name" value="AMP-dep_synth/lig_dom"/>
</dbReference>
<dbReference type="InterPro" id="IPR045851">
    <property type="entry name" value="AMP-bd_C_sf"/>
</dbReference>
<name>A0A6J6HIC1_9ZZZZ</name>
<dbReference type="EMBL" id="CAEZUR010000061">
    <property type="protein sequence ID" value="CAB4611065.1"/>
    <property type="molecule type" value="Genomic_DNA"/>
</dbReference>
<sequence length="493" mass="54092">MQQGISVSGTIFKSYPHSRYGYGVNPISLIFEFALKNPSAIAISSGSIDITYENLVESVQLITASFISSGVRQGNVVAVATKPEFECLATLSLMQIGAVSLSATESVFKNYGKAIDQLITDGSLPVASARQITINGDFFEDLGKHRATSETAKLKTTDLVRVVFSSGTTGLPKGVPFTLENLLTRIDSARRNWMPELPFMSLLGLDTVTGMQTFFWSVINGETYFSVTSAKENLKQISDKKIKSLKTSPARLRDLVAEADVGEQRDLAIIQVAGSLLDNKLVANCQKKLGITPTYLYGSTEVGTVTRGEFKSSQPNNLGSVVSDIDLEIVDDSLNPVATNGNGKIRYRKAGMPNSYWLKNNSVETGFIDEWFYPGDLGFINDQGELVLAGRTDDVINLGGAKFNLLELDLWLQNSEMFDEVASFRVKTDEGIDEIGIAFVSANPPIPELLTRRVRAFLNDLEFKYLFRISELPRNKLGKIDRKSLTKLVSAIN</sequence>
<reference evidence="2" key="1">
    <citation type="submission" date="2020-05" db="EMBL/GenBank/DDBJ databases">
        <authorList>
            <person name="Chiriac C."/>
            <person name="Salcher M."/>
            <person name="Ghai R."/>
            <person name="Kavagutti S V."/>
        </authorList>
    </citation>
    <scope>NUCLEOTIDE SEQUENCE</scope>
</reference>
<protein>
    <submittedName>
        <fullName evidence="2">Unannotated protein</fullName>
    </submittedName>
</protein>
<evidence type="ECO:0000259" key="1">
    <source>
        <dbReference type="Pfam" id="PF00501"/>
    </source>
</evidence>
<accession>A0A6J6HIC1</accession>
<feature type="domain" description="AMP-dependent synthetase/ligase" evidence="1">
    <location>
        <begin position="148"/>
        <end position="357"/>
    </location>
</feature>
<dbReference type="PROSITE" id="PS00455">
    <property type="entry name" value="AMP_BINDING"/>
    <property type="match status" value="1"/>
</dbReference>
<dbReference type="AlphaFoldDB" id="A0A6J6HIC1"/>
<dbReference type="InterPro" id="IPR020845">
    <property type="entry name" value="AMP-binding_CS"/>
</dbReference>
<dbReference type="GO" id="GO:0016405">
    <property type="term" value="F:CoA-ligase activity"/>
    <property type="evidence" value="ECO:0007669"/>
    <property type="project" value="TreeGrafter"/>
</dbReference>
<dbReference type="SUPFAM" id="SSF56801">
    <property type="entry name" value="Acetyl-CoA synthetase-like"/>
    <property type="match status" value="1"/>
</dbReference>
<evidence type="ECO:0000313" key="2">
    <source>
        <dbReference type="EMBL" id="CAB4611065.1"/>
    </source>
</evidence>
<dbReference type="Gene3D" id="3.30.300.30">
    <property type="match status" value="1"/>
</dbReference>
<dbReference type="Pfam" id="PF00501">
    <property type="entry name" value="AMP-binding"/>
    <property type="match status" value="1"/>
</dbReference>
<dbReference type="PANTHER" id="PTHR24096">
    <property type="entry name" value="LONG-CHAIN-FATTY-ACID--COA LIGASE"/>
    <property type="match status" value="1"/>
</dbReference>